<sequence>MFGTAIILLLLANFITSARFQMTAYEKAERDLMSRIVEDQEKRGRSIITQDAADEFSRFIKILHDTRRMSEFDNVWVSEVDEARSGLYVAARRSSFFFHMALGAAIDEEAAIRAEKTRAEMEQARCMRELIVVLDADTSIDKKAETLMIEERKKVAEAYERAKKEHDIARIKLNGLRYDCARTILVSACRWLGNFKNRVIEAEMFENLMRAAILETREPGASQDEELKYFKEIAADPPRIQREAEMYKAIIPEMTKKLTDTEPKVKMLREIDVSYQRFLRRDDSLTYSANQTASDLKELLQHVKVFFSRFVSKHRTSRFAPPQMISQLAETQITALSRQLGKVMFDLDFEAMLDFDDYARNEERGDKEAAASKRKRISVPHLTTEENTGPSDT</sequence>
<dbReference type="AlphaFoldDB" id="A0A914V3D0"/>
<reference evidence="4" key="1">
    <citation type="submission" date="2022-11" db="UniProtKB">
        <authorList>
            <consortium name="WormBaseParasite"/>
        </authorList>
    </citation>
    <scope>IDENTIFICATION</scope>
</reference>
<accession>A0A914V3D0</accession>
<evidence type="ECO:0000313" key="3">
    <source>
        <dbReference type="Proteomes" id="UP000887566"/>
    </source>
</evidence>
<feature type="region of interest" description="Disordered" evidence="1">
    <location>
        <begin position="363"/>
        <end position="393"/>
    </location>
</feature>
<feature type="signal peptide" evidence="2">
    <location>
        <begin position="1"/>
        <end position="17"/>
    </location>
</feature>
<organism evidence="3 4">
    <name type="scientific">Plectus sambesii</name>
    <dbReference type="NCBI Taxonomy" id="2011161"/>
    <lineage>
        <taxon>Eukaryota</taxon>
        <taxon>Metazoa</taxon>
        <taxon>Ecdysozoa</taxon>
        <taxon>Nematoda</taxon>
        <taxon>Chromadorea</taxon>
        <taxon>Plectida</taxon>
        <taxon>Plectina</taxon>
        <taxon>Plectoidea</taxon>
        <taxon>Plectidae</taxon>
        <taxon>Plectus</taxon>
    </lineage>
</organism>
<evidence type="ECO:0000256" key="1">
    <source>
        <dbReference type="SAM" id="MobiDB-lite"/>
    </source>
</evidence>
<evidence type="ECO:0000313" key="4">
    <source>
        <dbReference type="WBParaSite" id="PSAMB.scaffold1426size31648.g12954.t1"/>
    </source>
</evidence>
<dbReference type="WBParaSite" id="PSAMB.scaffold1426size31648.g12954.t1">
    <property type="protein sequence ID" value="PSAMB.scaffold1426size31648.g12954.t1"/>
    <property type="gene ID" value="PSAMB.scaffold1426size31648.g12954"/>
</dbReference>
<name>A0A914V3D0_9BILA</name>
<proteinExistence type="predicted"/>
<keyword evidence="3" id="KW-1185">Reference proteome</keyword>
<feature type="chain" id="PRO_5037010384" evidence="2">
    <location>
        <begin position="18"/>
        <end position="393"/>
    </location>
</feature>
<evidence type="ECO:0000256" key="2">
    <source>
        <dbReference type="SAM" id="SignalP"/>
    </source>
</evidence>
<dbReference type="Proteomes" id="UP000887566">
    <property type="component" value="Unplaced"/>
</dbReference>
<keyword evidence="2" id="KW-0732">Signal</keyword>
<protein>
    <submittedName>
        <fullName evidence="4">Uncharacterized protein</fullName>
    </submittedName>
</protein>